<dbReference type="InterPro" id="IPR021730">
    <property type="entry name" value="YdbH"/>
</dbReference>
<accession>A0A1H6T9M7</accession>
<protein>
    <submittedName>
        <fullName evidence="1">Dicarboxylate transport</fullName>
    </submittedName>
</protein>
<keyword evidence="2" id="KW-1185">Reference proteome</keyword>
<dbReference type="Proteomes" id="UP000242999">
    <property type="component" value="Unassembled WGS sequence"/>
</dbReference>
<reference evidence="2" key="1">
    <citation type="submission" date="2016-10" db="EMBL/GenBank/DDBJ databases">
        <authorList>
            <person name="Varghese N."/>
            <person name="Submissions S."/>
        </authorList>
    </citation>
    <scope>NUCLEOTIDE SEQUENCE [LARGE SCALE GENOMIC DNA]</scope>
    <source>
        <strain evidence="2">DSM 7165</strain>
    </source>
</reference>
<evidence type="ECO:0000313" key="2">
    <source>
        <dbReference type="Proteomes" id="UP000242999"/>
    </source>
</evidence>
<dbReference type="EMBL" id="FNYH01000008">
    <property type="protein sequence ID" value="SEI72542.1"/>
    <property type="molecule type" value="Genomic_DNA"/>
</dbReference>
<organism evidence="1 2">
    <name type="scientific">Allopseudospirillum japonicum</name>
    <dbReference type="NCBI Taxonomy" id="64971"/>
    <lineage>
        <taxon>Bacteria</taxon>
        <taxon>Pseudomonadati</taxon>
        <taxon>Pseudomonadota</taxon>
        <taxon>Gammaproteobacteria</taxon>
        <taxon>Oceanospirillales</taxon>
        <taxon>Oceanospirillaceae</taxon>
        <taxon>Allopseudospirillum</taxon>
    </lineage>
</organism>
<dbReference type="AlphaFoldDB" id="A0A1H6T9M7"/>
<dbReference type="Pfam" id="PF11739">
    <property type="entry name" value="YdbH-like"/>
    <property type="match status" value="1"/>
</dbReference>
<dbReference type="PROSITE" id="PS51257">
    <property type="entry name" value="PROKAR_LIPOPROTEIN"/>
    <property type="match status" value="1"/>
</dbReference>
<evidence type="ECO:0000313" key="1">
    <source>
        <dbReference type="EMBL" id="SEI72542.1"/>
    </source>
</evidence>
<gene>
    <name evidence="1" type="ORF">SAMN05421831_108125</name>
</gene>
<dbReference type="STRING" id="64971.SAMN05421831_108125"/>
<proteinExistence type="predicted"/>
<dbReference type="RefSeq" id="WP_177166854.1">
    <property type="nucleotide sequence ID" value="NZ_FNYH01000008.1"/>
</dbReference>
<name>A0A1H6T9M7_9GAMM</name>
<sequence length="884" mass="100288">MFWRGLSLMISTLAVAGCGLVIYVLQSLQATQTQVAFDWPQWQSQQHTLILPQLEIQNAYFHLRVQALKLQKFQSMRPQHIYIEHLALAHASPAQKNSAELFHLPAWRFPQPTWLAYLAQLPSSLQIQHWQLDLSDVQLHGQLNAQASTHPASSAYHIQLHVHENLCATQSQHQMVLTASQLAIKSQEITTGSQFTFTTELTQALHEAIPLHITGQIPLPTWLQNTCIANQLDTSKVARLTALQADFQFDLQAQWPAHIQAWQAPNTLPAQQLIAQLAHLQPQLKTQLHLQDTQGVLAPQWQGTQANLQVNWHLSSDQPAHADLVGAWQLDAHSQTLPWLGHPVNQPAPLVWSGTLNALSRVPLHHLQAWSWSQMRAQIQAQMQGTNIVNLEAQASQASLQPLYLQLDDWQLHLHSPQAWQWDQWQFAQGELWAQGQAQWDTQGLEMTWQHSKLALKEVHHLASQAALAGFNLQLQPGKAFWRAATHQLDTDLIVETDAQAVQATPHLPPFDWQGQLKLTPRLRQAWPFTFNGHLFATGQQTLASRWHLSSQGKWQAQQAYLDAHLSIQHQDISQDGLLPQLRFWPDSLSLQQGQVQMQVDFAGPITQMQNAQIQGQAHLQGLQGLYKTWSWRGLDLDLAWNTRAKHWRLQPKIQLAHLDIGVDIEHLAAGAQIDWPKQAATPWQIQLAPMQAEIFGGRLTSSARTYPQFQFAQMSQLAWPWVLYIEDVQLAQLLQEVHPHSGFQGEGVLAGVLPFVLYPDHLEVQPGALYARAPGGYLSYQVPNRQEIAAGNPALELALTALSEFYYQTLYTGLEYSPSGRLLLALRLQGYNPHIEQGRPIHFNIQLEEHLPSLLTSLQITQDLNQELQERIENYYYQQQERQ</sequence>